<proteinExistence type="predicted"/>
<gene>
    <name evidence="3" type="ORF">PCASD_01064</name>
</gene>
<evidence type="ECO:0000313" key="3">
    <source>
        <dbReference type="EMBL" id="PLW51342.1"/>
    </source>
</evidence>
<name>A0A2N5VMX1_9BASI</name>
<accession>A0A2N5VMX1</accession>
<dbReference type="AlphaFoldDB" id="A0A2N5VMX1"/>
<organism evidence="3 4">
    <name type="scientific">Puccinia coronata f. sp. avenae</name>
    <dbReference type="NCBI Taxonomy" id="200324"/>
    <lineage>
        <taxon>Eukaryota</taxon>
        <taxon>Fungi</taxon>
        <taxon>Dikarya</taxon>
        <taxon>Basidiomycota</taxon>
        <taxon>Pucciniomycotina</taxon>
        <taxon>Pucciniomycetes</taxon>
        <taxon>Pucciniales</taxon>
        <taxon>Pucciniaceae</taxon>
        <taxon>Puccinia</taxon>
    </lineage>
</organism>
<evidence type="ECO:0000313" key="4">
    <source>
        <dbReference type="Proteomes" id="UP000235392"/>
    </source>
</evidence>
<dbReference type="InterPro" id="IPR046496">
    <property type="entry name" value="DUF6589"/>
</dbReference>
<protein>
    <recommendedName>
        <fullName evidence="2">DUF6589 domain-containing protein</fullName>
    </recommendedName>
</protein>
<dbReference type="Pfam" id="PF20231">
    <property type="entry name" value="DUF6589"/>
    <property type="match status" value="1"/>
</dbReference>
<feature type="domain" description="DUF6589" evidence="2">
    <location>
        <begin position="2"/>
        <end position="114"/>
    </location>
</feature>
<reference evidence="3 4" key="1">
    <citation type="submission" date="2017-11" db="EMBL/GenBank/DDBJ databases">
        <title>De novo assembly and phasing of dikaryotic genomes from two isolates of Puccinia coronata f. sp. avenae, the causal agent of oat crown rust.</title>
        <authorList>
            <person name="Miller M.E."/>
            <person name="Zhang Y."/>
            <person name="Omidvar V."/>
            <person name="Sperschneider J."/>
            <person name="Schwessinger B."/>
            <person name="Raley C."/>
            <person name="Palmer J.M."/>
            <person name="Garnica D."/>
            <person name="Upadhyaya N."/>
            <person name="Rathjen J."/>
            <person name="Taylor J.M."/>
            <person name="Park R.F."/>
            <person name="Dodds P.N."/>
            <person name="Hirsch C.D."/>
            <person name="Kianian S.F."/>
            <person name="Figueroa M."/>
        </authorList>
    </citation>
    <scope>NUCLEOTIDE SEQUENCE [LARGE SCALE GENOMIC DNA]</scope>
    <source>
        <strain evidence="3">12SD80</strain>
    </source>
</reference>
<dbReference type="Proteomes" id="UP000235392">
    <property type="component" value="Unassembled WGS sequence"/>
</dbReference>
<evidence type="ECO:0000259" key="2">
    <source>
        <dbReference type="Pfam" id="PF20231"/>
    </source>
</evidence>
<evidence type="ECO:0000256" key="1">
    <source>
        <dbReference type="SAM" id="MobiDB-lite"/>
    </source>
</evidence>
<feature type="region of interest" description="Disordered" evidence="1">
    <location>
        <begin position="74"/>
        <end position="95"/>
    </location>
</feature>
<sequence length="114" mass="12738">MWNITQNIFASHFGDSSNCNNLGAWHFLNTMGVYTNSAEVAKKDFLSMINVIESIHEATICYCLRVIMGTEDDPDNKELGSKDGPASKGPESFSAEDWNARVTECYNQYFSPQA</sequence>
<comment type="caution">
    <text evidence="3">The sequence shown here is derived from an EMBL/GenBank/DDBJ whole genome shotgun (WGS) entry which is preliminary data.</text>
</comment>
<dbReference type="EMBL" id="PGCI01000006">
    <property type="protein sequence ID" value="PLW51342.1"/>
    <property type="molecule type" value="Genomic_DNA"/>
</dbReference>